<feature type="binding site" evidence="1">
    <location>
        <position position="118"/>
    </location>
    <ligand>
        <name>a divalent metal cation</name>
        <dbReference type="ChEBI" id="CHEBI:60240"/>
        <label>1</label>
    </ligand>
</feature>
<feature type="binding site" evidence="1">
    <location>
        <position position="10"/>
    </location>
    <ligand>
        <name>a divalent metal cation</name>
        <dbReference type="ChEBI" id="CHEBI:60240"/>
        <label>1</label>
    </ligand>
</feature>
<reference evidence="2 3" key="1">
    <citation type="journal article" date="2016" name="Nat. Commun.">
        <title>Thousands of microbial genomes shed light on interconnected biogeochemical processes in an aquifer system.</title>
        <authorList>
            <person name="Anantharaman K."/>
            <person name="Brown C.T."/>
            <person name="Hug L.A."/>
            <person name="Sharon I."/>
            <person name="Castelle C.J."/>
            <person name="Probst A.J."/>
            <person name="Thomas B.C."/>
            <person name="Singh A."/>
            <person name="Wilkins M.J."/>
            <person name="Karaoz U."/>
            <person name="Brodie E.L."/>
            <person name="Williams K.H."/>
            <person name="Hubbard S.S."/>
            <person name="Banfield J.F."/>
        </authorList>
    </citation>
    <scope>NUCLEOTIDE SEQUENCE [LARGE SCALE GENOMIC DNA]</scope>
</reference>
<dbReference type="AlphaFoldDB" id="A0A1G1Z776"/>
<dbReference type="InterPro" id="IPR001130">
    <property type="entry name" value="TatD-like"/>
</dbReference>
<organism evidence="2 3">
    <name type="scientific">Candidatus Colwellbacteria bacterium RIFCSPLOWO2_01_FULL_48_10</name>
    <dbReference type="NCBI Taxonomy" id="1797690"/>
    <lineage>
        <taxon>Bacteria</taxon>
        <taxon>Candidatus Colwelliibacteriota</taxon>
    </lineage>
</organism>
<name>A0A1G1Z776_9BACT</name>
<evidence type="ECO:0000313" key="3">
    <source>
        <dbReference type="Proteomes" id="UP000178744"/>
    </source>
</evidence>
<accession>A0A1G1Z776</accession>
<evidence type="ECO:0000256" key="1">
    <source>
        <dbReference type="PIRSR" id="PIRSR005902-1"/>
    </source>
</evidence>
<dbReference type="InterPro" id="IPR032466">
    <property type="entry name" value="Metal_Hydrolase"/>
</dbReference>
<dbReference type="PIRSF" id="PIRSF005902">
    <property type="entry name" value="DNase_TatD"/>
    <property type="match status" value="1"/>
</dbReference>
<dbReference type="GO" id="GO:0046872">
    <property type="term" value="F:metal ion binding"/>
    <property type="evidence" value="ECO:0007669"/>
    <property type="project" value="UniProtKB-KW"/>
</dbReference>
<dbReference type="PANTHER" id="PTHR46124:SF2">
    <property type="entry name" value="D-AMINOACYL-TRNA DEACYLASE"/>
    <property type="match status" value="1"/>
</dbReference>
<feature type="binding site" evidence="1">
    <location>
        <position position="8"/>
    </location>
    <ligand>
        <name>a divalent metal cation</name>
        <dbReference type="ChEBI" id="CHEBI:60240"/>
        <label>1</label>
    </ligand>
</feature>
<dbReference type="STRING" id="1797690.A3B23_00920"/>
<dbReference type="SUPFAM" id="SSF51556">
    <property type="entry name" value="Metallo-dependent hydrolases"/>
    <property type="match status" value="1"/>
</dbReference>
<dbReference type="Gene3D" id="3.20.20.140">
    <property type="entry name" value="Metal-dependent hydrolases"/>
    <property type="match status" value="1"/>
</dbReference>
<dbReference type="PANTHER" id="PTHR46124">
    <property type="entry name" value="D-AMINOACYL-TRNA DEACYLASE"/>
    <property type="match status" value="1"/>
</dbReference>
<dbReference type="Proteomes" id="UP000178744">
    <property type="component" value="Unassembled WGS sequence"/>
</dbReference>
<gene>
    <name evidence="2" type="ORF">A3B23_00920</name>
</gene>
<dbReference type="Pfam" id="PF01026">
    <property type="entry name" value="TatD_DNase"/>
    <property type="match status" value="1"/>
</dbReference>
<proteinExistence type="predicted"/>
<evidence type="ECO:0008006" key="4">
    <source>
        <dbReference type="Google" id="ProtNLM"/>
    </source>
</evidence>
<feature type="binding site" evidence="1">
    <location>
        <position position="166"/>
    </location>
    <ligand>
        <name>a divalent metal cation</name>
        <dbReference type="ChEBI" id="CHEBI:60240"/>
        <label>2</label>
    </ligand>
</feature>
<sequence>MSRLIDVHAHIHFAAYPDSKEVIDRSLAAGVWLVNVGTQRDTSKGAVETAEKYQEGVYAAIGLHPIHTDKSYHDEKELGPSVAEAKEGKGGFTSRGEVFDYEYYKKLGVSKKVVAIGECGLDYYRVPQTHADGTQTNTEEIQRKQKDAFEAQIKLSHELQKPLMIHCRSAFPDLISLLKVNSQKLNVIPGIVHFFTGTPEDAQQLKELGFYFSFGGVTTFTKDYDEAINVIGIDRIVLETDAPYVAPAPFRGKRNEPIYIEHTARAIGEKLDLSFEAVCEKTVANARRVLKI</sequence>
<feature type="binding site" evidence="1">
    <location>
        <position position="193"/>
    </location>
    <ligand>
        <name>a divalent metal cation</name>
        <dbReference type="ChEBI" id="CHEBI:60240"/>
        <label>2</label>
    </ligand>
</feature>
<keyword evidence="1" id="KW-0479">Metal-binding</keyword>
<comment type="caution">
    <text evidence="2">The sequence shown here is derived from an EMBL/GenBank/DDBJ whole genome shotgun (WGS) entry which is preliminary data.</text>
</comment>
<dbReference type="EMBL" id="MHIY01000023">
    <property type="protein sequence ID" value="OGY59507.1"/>
    <property type="molecule type" value="Genomic_DNA"/>
</dbReference>
<feature type="binding site" evidence="1">
    <location>
        <position position="241"/>
    </location>
    <ligand>
        <name>a divalent metal cation</name>
        <dbReference type="ChEBI" id="CHEBI:60240"/>
        <label>1</label>
    </ligand>
</feature>
<protein>
    <recommendedName>
        <fullName evidence="4">Hydrolase TatD</fullName>
    </recommendedName>
</protein>
<dbReference type="CDD" id="cd01310">
    <property type="entry name" value="TatD_DNAse"/>
    <property type="match status" value="1"/>
</dbReference>
<dbReference type="GO" id="GO:0016788">
    <property type="term" value="F:hydrolase activity, acting on ester bonds"/>
    <property type="evidence" value="ECO:0007669"/>
    <property type="project" value="InterPro"/>
</dbReference>
<evidence type="ECO:0000313" key="2">
    <source>
        <dbReference type="EMBL" id="OGY59507.1"/>
    </source>
</evidence>